<accession>A0ABD3WMJ7</accession>
<keyword evidence="4 5" id="KW-0472">Membrane</keyword>
<comment type="caution">
    <text evidence="6">The sequence shown here is derived from an EMBL/GenBank/DDBJ whole genome shotgun (WGS) entry which is preliminary data.</text>
</comment>
<gene>
    <name evidence="6" type="ORF">ACJMK2_037020</name>
</gene>
<keyword evidence="7" id="KW-1185">Reference proteome</keyword>
<evidence type="ECO:0000256" key="4">
    <source>
        <dbReference type="ARBA" id="ARBA00023136"/>
    </source>
</evidence>
<dbReference type="InterPro" id="IPR026673">
    <property type="entry name" value="SPEC3/Stum"/>
</dbReference>
<name>A0ABD3WMJ7_SINWO</name>
<dbReference type="GO" id="GO:0016020">
    <property type="term" value="C:membrane"/>
    <property type="evidence" value="ECO:0007669"/>
    <property type="project" value="UniProtKB-SubCell"/>
</dbReference>
<dbReference type="AlphaFoldDB" id="A0ABD3WMJ7"/>
<evidence type="ECO:0000256" key="1">
    <source>
        <dbReference type="ARBA" id="ARBA00004141"/>
    </source>
</evidence>
<dbReference type="PANTHER" id="PTHR21676">
    <property type="entry name" value="PROTEIN STUM"/>
    <property type="match status" value="1"/>
</dbReference>
<comment type="subcellular location">
    <subcellularLocation>
        <location evidence="1">Membrane</location>
        <topology evidence="1">Multi-pass membrane protein</topology>
    </subcellularLocation>
</comment>
<keyword evidence="2 5" id="KW-0812">Transmembrane</keyword>
<feature type="transmembrane region" description="Helical" evidence="5">
    <location>
        <begin position="22"/>
        <end position="40"/>
    </location>
</feature>
<proteinExistence type="predicted"/>
<dbReference type="Pfam" id="PF15795">
    <property type="entry name" value="Spec3"/>
    <property type="match status" value="1"/>
</dbReference>
<evidence type="ECO:0000313" key="6">
    <source>
        <dbReference type="EMBL" id="KAL3873943.1"/>
    </source>
</evidence>
<protein>
    <submittedName>
        <fullName evidence="6">Uncharacterized protein</fullName>
    </submittedName>
</protein>
<evidence type="ECO:0000256" key="3">
    <source>
        <dbReference type="ARBA" id="ARBA00022989"/>
    </source>
</evidence>
<dbReference type="PANTHER" id="PTHR21676:SF1">
    <property type="entry name" value="PROTEIN STUM HOMOLOG"/>
    <property type="match status" value="1"/>
</dbReference>
<evidence type="ECO:0000256" key="2">
    <source>
        <dbReference type="ARBA" id="ARBA00022692"/>
    </source>
</evidence>
<feature type="transmembrane region" description="Helical" evidence="5">
    <location>
        <begin position="52"/>
        <end position="73"/>
    </location>
</feature>
<evidence type="ECO:0000313" key="7">
    <source>
        <dbReference type="Proteomes" id="UP001634394"/>
    </source>
</evidence>
<keyword evidence="3 5" id="KW-1133">Transmembrane helix</keyword>
<sequence>MPGNYCYLKQNTKQTNTSSKRVTLAILCTLISSFTVFCGFTSKIKNRMKAFLLNLLSAFLQMLTFLVILGWIWSILWGMNFIQIAMNADKKDKAMLTPYYCRRQSSVDVPIL</sequence>
<evidence type="ECO:0000256" key="5">
    <source>
        <dbReference type="SAM" id="Phobius"/>
    </source>
</evidence>
<reference evidence="6 7" key="1">
    <citation type="submission" date="2024-11" db="EMBL/GenBank/DDBJ databases">
        <title>Chromosome-level genome assembly of the freshwater bivalve Anodonta woodiana.</title>
        <authorList>
            <person name="Chen X."/>
        </authorList>
    </citation>
    <scope>NUCLEOTIDE SEQUENCE [LARGE SCALE GENOMIC DNA]</scope>
    <source>
        <strain evidence="6">MN2024</strain>
        <tissue evidence="6">Gills</tissue>
    </source>
</reference>
<dbReference type="Proteomes" id="UP001634394">
    <property type="component" value="Unassembled WGS sequence"/>
</dbReference>
<organism evidence="6 7">
    <name type="scientific">Sinanodonta woodiana</name>
    <name type="common">Chinese pond mussel</name>
    <name type="synonym">Anodonta woodiana</name>
    <dbReference type="NCBI Taxonomy" id="1069815"/>
    <lineage>
        <taxon>Eukaryota</taxon>
        <taxon>Metazoa</taxon>
        <taxon>Spiralia</taxon>
        <taxon>Lophotrochozoa</taxon>
        <taxon>Mollusca</taxon>
        <taxon>Bivalvia</taxon>
        <taxon>Autobranchia</taxon>
        <taxon>Heteroconchia</taxon>
        <taxon>Palaeoheterodonta</taxon>
        <taxon>Unionida</taxon>
        <taxon>Unionoidea</taxon>
        <taxon>Unionidae</taxon>
        <taxon>Unioninae</taxon>
        <taxon>Sinanodonta</taxon>
    </lineage>
</organism>
<dbReference type="EMBL" id="JBJQND010000006">
    <property type="protein sequence ID" value="KAL3873943.1"/>
    <property type="molecule type" value="Genomic_DNA"/>
</dbReference>